<protein>
    <submittedName>
        <fullName evidence="3">Carboxylesterase family domain-containing protein</fullName>
    </submittedName>
</protein>
<name>A0A179FVH0_METCM</name>
<accession>A0A179FVH0</accession>
<keyword evidence="1" id="KW-0732">Signal</keyword>
<dbReference type="AlphaFoldDB" id="A0A179FVH0"/>
<gene>
    <name evidence="3" type="ORF">VFPPC_11944</name>
</gene>
<proteinExistence type="predicted"/>
<dbReference type="InterPro" id="IPR002018">
    <property type="entry name" value="CarbesteraseB"/>
</dbReference>
<dbReference type="InterPro" id="IPR050309">
    <property type="entry name" value="Type-B_Carboxylest/Lipase"/>
</dbReference>
<evidence type="ECO:0000256" key="1">
    <source>
        <dbReference type="SAM" id="SignalP"/>
    </source>
</evidence>
<evidence type="ECO:0000259" key="2">
    <source>
        <dbReference type="Pfam" id="PF00135"/>
    </source>
</evidence>
<sequence length="107" mass="11627">MKFNSQRLHVCILLFGTALDQAAGSQDQSPTVRIGAGYVIGSACPDSPADLFQRIPYAQPPVKQLRFLPPVAFNGTYSRGVFQATKAPAPCIQFGPYSTRVPPSEDW</sequence>
<dbReference type="GeneID" id="28853972"/>
<dbReference type="OrthoDB" id="5106105at2759"/>
<reference evidence="3 4" key="1">
    <citation type="journal article" date="2016" name="PLoS Pathog.">
        <title>Biosynthesis of antibiotic leucinostatins in bio-control fungus Purpureocillium lilacinum and their inhibition on phytophthora revealed by genome mining.</title>
        <authorList>
            <person name="Wang G."/>
            <person name="Liu Z."/>
            <person name="Lin R."/>
            <person name="Li E."/>
            <person name="Mao Z."/>
            <person name="Ling J."/>
            <person name="Yang Y."/>
            <person name="Yin W.B."/>
            <person name="Xie B."/>
        </authorList>
    </citation>
    <scope>NUCLEOTIDE SEQUENCE [LARGE SCALE GENOMIC DNA]</scope>
    <source>
        <strain evidence="3">170</strain>
    </source>
</reference>
<dbReference type="Proteomes" id="UP000078397">
    <property type="component" value="Unassembled WGS sequence"/>
</dbReference>
<feature type="chain" id="PRO_5008102038" evidence="1">
    <location>
        <begin position="25"/>
        <end position="107"/>
    </location>
</feature>
<dbReference type="EMBL" id="LSBJ02000002">
    <property type="protein sequence ID" value="OAQ69612.1"/>
    <property type="molecule type" value="Genomic_DNA"/>
</dbReference>
<evidence type="ECO:0000313" key="3">
    <source>
        <dbReference type="EMBL" id="OAQ69612.1"/>
    </source>
</evidence>
<feature type="signal peptide" evidence="1">
    <location>
        <begin position="1"/>
        <end position="24"/>
    </location>
</feature>
<dbReference type="Gene3D" id="3.40.50.1820">
    <property type="entry name" value="alpha/beta hydrolase"/>
    <property type="match status" value="1"/>
</dbReference>
<feature type="domain" description="Carboxylesterase type B" evidence="2">
    <location>
        <begin position="28"/>
        <end position="97"/>
    </location>
</feature>
<dbReference type="PANTHER" id="PTHR11559">
    <property type="entry name" value="CARBOXYLESTERASE"/>
    <property type="match status" value="1"/>
</dbReference>
<dbReference type="RefSeq" id="XP_018146149.1">
    <property type="nucleotide sequence ID" value="XM_018289978.1"/>
</dbReference>
<keyword evidence="4" id="KW-1185">Reference proteome</keyword>
<dbReference type="InterPro" id="IPR029058">
    <property type="entry name" value="AB_hydrolase_fold"/>
</dbReference>
<dbReference type="Pfam" id="PF00135">
    <property type="entry name" value="COesterase"/>
    <property type="match status" value="1"/>
</dbReference>
<dbReference type="KEGG" id="pchm:VFPPC_11944"/>
<evidence type="ECO:0000313" key="4">
    <source>
        <dbReference type="Proteomes" id="UP000078397"/>
    </source>
</evidence>
<dbReference type="SUPFAM" id="SSF53474">
    <property type="entry name" value="alpha/beta-Hydrolases"/>
    <property type="match status" value="1"/>
</dbReference>
<comment type="caution">
    <text evidence="3">The sequence shown here is derived from an EMBL/GenBank/DDBJ whole genome shotgun (WGS) entry which is preliminary data.</text>
</comment>
<organism evidence="3 4">
    <name type="scientific">Pochonia chlamydosporia 170</name>
    <dbReference type="NCBI Taxonomy" id="1380566"/>
    <lineage>
        <taxon>Eukaryota</taxon>
        <taxon>Fungi</taxon>
        <taxon>Dikarya</taxon>
        <taxon>Ascomycota</taxon>
        <taxon>Pezizomycotina</taxon>
        <taxon>Sordariomycetes</taxon>
        <taxon>Hypocreomycetidae</taxon>
        <taxon>Hypocreales</taxon>
        <taxon>Clavicipitaceae</taxon>
        <taxon>Pochonia</taxon>
    </lineage>
</organism>